<dbReference type="InterPro" id="IPR056569">
    <property type="entry name" value="ArlJ-like"/>
</dbReference>
<feature type="transmembrane region" description="Helical" evidence="6">
    <location>
        <begin position="556"/>
        <end position="572"/>
    </location>
</feature>
<keyword evidence="3 6" id="KW-0812">Transmembrane</keyword>
<evidence type="ECO:0000256" key="2">
    <source>
        <dbReference type="ARBA" id="ARBA00022475"/>
    </source>
</evidence>
<protein>
    <recommendedName>
        <fullName evidence="7">Type II secretion system protein GspF domain-containing protein</fullName>
    </recommendedName>
</protein>
<keyword evidence="4 6" id="KW-1133">Transmembrane helix</keyword>
<proteinExistence type="predicted"/>
<dbReference type="PANTHER" id="PTHR35402:SF1">
    <property type="entry name" value="TYPE II SECRETION SYSTEM PROTEIN GSPF DOMAIN-CONTAINING PROTEIN"/>
    <property type="match status" value="1"/>
</dbReference>
<feature type="transmembrane region" description="Helical" evidence="6">
    <location>
        <begin position="254"/>
        <end position="277"/>
    </location>
</feature>
<dbReference type="PANTHER" id="PTHR35402">
    <property type="entry name" value="INTEGRAL MEMBRANE PROTEIN-RELATED"/>
    <property type="match status" value="1"/>
</dbReference>
<keyword evidence="5 6" id="KW-0472">Membrane</keyword>
<evidence type="ECO:0000256" key="5">
    <source>
        <dbReference type="ARBA" id="ARBA00023136"/>
    </source>
</evidence>
<evidence type="ECO:0000256" key="1">
    <source>
        <dbReference type="ARBA" id="ARBA00004651"/>
    </source>
</evidence>
<evidence type="ECO:0000256" key="6">
    <source>
        <dbReference type="SAM" id="Phobius"/>
    </source>
</evidence>
<evidence type="ECO:0000259" key="7">
    <source>
        <dbReference type="Pfam" id="PF00482"/>
    </source>
</evidence>
<feature type="transmembrane region" description="Helical" evidence="6">
    <location>
        <begin position="68"/>
        <end position="92"/>
    </location>
</feature>
<organism evidence="8">
    <name type="scientific">bioreactor metagenome</name>
    <dbReference type="NCBI Taxonomy" id="1076179"/>
    <lineage>
        <taxon>unclassified sequences</taxon>
        <taxon>metagenomes</taxon>
        <taxon>ecological metagenomes</taxon>
    </lineage>
</organism>
<sequence>MRQNPDILDKILFNNKLENALRSAHIIVPVDQYMMLAILITVFSGIMIALLGILITVIGITIPVISFLPAWAVITISCILIPIGVFICFYYYPMLQAQGRKNKIEQDLPYAITYMQALSSTINLYAVFRSVYEAADLYGEVSRECGLIVRDVELFGEDLLTAIENTIKITPSENFRELLNDLALVYRSGGNMTNFFNSKSESYREIARQQLDALLQFLEMIAEVYVTAFVAGPIAIMIMLVAQNLSGQNSMGNIMPIMLIFLPLGAVILIVILYILLPPDNLGIASREIRDSEYGPDLLDTKTKTEPDAQFIKQINARKKIIRYLDILRHPIKFFISDYAIPGIIGAILAALIVASWITGTFADVFPVMTTEVLICIIIIAAALPLMTAYEIRKNYVNKVERQLPEFLREIADMRDIGMTLQGAIAMISGNKTGVLSSEIKIVTKELSYGAHLSNALVRMEERIGLVSVKRAISLLVKASEVTDYIREILTIAISDLEHYVKMKSKRLNVSFVYLAVIYLSFGIYLYSAYQMNVAFISSFSSFDITFDLTSNKTDMFHIGIILAFFSGIMAGQMSSNSVLCGLKHSIILLIATIITFVYII</sequence>
<dbReference type="AlphaFoldDB" id="A0A644TXC8"/>
<evidence type="ECO:0000313" key="8">
    <source>
        <dbReference type="EMBL" id="MPL71580.1"/>
    </source>
</evidence>
<feature type="transmembrane region" description="Helical" evidence="6">
    <location>
        <begin position="224"/>
        <end position="242"/>
    </location>
</feature>
<feature type="transmembrane region" description="Helical" evidence="6">
    <location>
        <begin position="512"/>
        <end position="530"/>
    </location>
</feature>
<comment type="caution">
    <text evidence="8">The sequence shown here is derived from an EMBL/GenBank/DDBJ whole genome shotgun (WGS) entry which is preliminary data.</text>
</comment>
<feature type="transmembrane region" description="Helical" evidence="6">
    <location>
        <begin position="339"/>
        <end position="359"/>
    </location>
</feature>
<name>A0A644TXC8_9ZZZZ</name>
<reference evidence="8" key="1">
    <citation type="submission" date="2019-08" db="EMBL/GenBank/DDBJ databases">
        <authorList>
            <person name="Kucharzyk K."/>
            <person name="Murdoch R.W."/>
            <person name="Higgins S."/>
            <person name="Loffler F."/>
        </authorList>
    </citation>
    <scope>NUCLEOTIDE SEQUENCE</scope>
</reference>
<dbReference type="EMBL" id="VSSQ01000060">
    <property type="protein sequence ID" value="MPL71580.1"/>
    <property type="molecule type" value="Genomic_DNA"/>
</dbReference>
<dbReference type="GO" id="GO:0005886">
    <property type="term" value="C:plasma membrane"/>
    <property type="evidence" value="ECO:0007669"/>
    <property type="project" value="UniProtKB-SubCell"/>
</dbReference>
<dbReference type="InterPro" id="IPR018076">
    <property type="entry name" value="T2SS_GspF_dom"/>
</dbReference>
<gene>
    <name evidence="8" type="ORF">SDC9_17357</name>
</gene>
<dbReference type="Pfam" id="PF00482">
    <property type="entry name" value="T2SSF"/>
    <property type="match status" value="2"/>
</dbReference>
<feature type="transmembrane region" description="Helical" evidence="6">
    <location>
        <begin position="365"/>
        <end position="386"/>
    </location>
</feature>
<evidence type="ECO:0000256" key="4">
    <source>
        <dbReference type="ARBA" id="ARBA00022989"/>
    </source>
</evidence>
<comment type="subcellular location">
    <subcellularLocation>
        <location evidence="1">Cell membrane</location>
        <topology evidence="1">Multi-pass membrane protein</topology>
    </subcellularLocation>
</comment>
<keyword evidence="2" id="KW-1003">Cell membrane</keyword>
<feature type="transmembrane region" description="Helical" evidence="6">
    <location>
        <begin position="579"/>
        <end position="600"/>
    </location>
</feature>
<feature type="domain" description="Type II secretion system protein GspF" evidence="7">
    <location>
        <begin position="118"/>
        <end position="239"/>
    </location>
</feature>
<feature type="transmembrane region" description="Helical" evidence="6">
    <location>
        <begin position="36"/>
        <end position="62"/>
    </location>
</feature>
<accession>A0A644TXC8</accession>
<feature type="domain" description="Type II secretion system protein GspF" evidence="7">
    <location>
        <begin position="407"/>
        <end position="524"/>
    </location>
</feature>
<evidence type="ECO:0000256" key="3">
    <source>
        <dbReference type="ARBA" id="ARBA00022692"/>
    </source>
</evidence>